<sequence>MYDSILKFAEQLTFVAEVKNGHVDSAGKKIILAGMGGSHLAADMLRFANPHLDIFVHNSYGLPDLPHEVLVESVLIASSYSGNTEETLDFLSCSLREGFRPSVIASGGKLLSLAKAESLPYIQIPDTIIQPRVAVGESFIALLTLLNQVHLLEEMRIVSKTFKPKTLEGEGKRIADMLKNRIPLIYTSLEHHTIAYNWKIKINETARIPVFMNVFPELNHNELAGFMLDTSAPQAPFTLVLLTDDKDDSRVSKRMNITEDLLKEKGIPCIRVPLVGANPLEKAFTSLVLADWTAYHLALAYNLNPDENPAVEEFKKRVKEGK</sequence>
<dbReference type="AlphaFoldDB" id="A0A1G2M3P3"/>
<dbReference type="PROSITE" id="PS51464">
    <property type="entry name" value="SIS"/>
    <property type="match status" value="1"/>
</dbReference>
<dbReference type="GO" id="GO:0005975">
    <property type="term" value="P:carbohydrate metabolic process"/>
    <property type="evidence" value="ECO:0007669"/>
    <property type="project" value="InterPro"/>
</dbReference>
<dbReference type="InterPro" id="IPR019490">
    <property type="entry name" value="Glu6P/Mann6P_isomerase_C"/>
</dbReference>
<dbReference type="Pfam" id="PF10432">
    <property type="entry name" value="bact-PGI_C"/>
    <property type="match status" value="1"/>
</dbReference>
<dbReference type="InterPro" id="IPR046348">
    <property type="entry name" value="SIS_dom_sf"/>
</dbReference>
<keyword evidence="2" id="KW-0413">Isomerase</keyword>
<evidence type="ECO:0000256" key="1">
    <source>
        <dbReference type="ARBA" id="ARBA00010523"/>
    </source>
</evidence>
<gene>
    <name evidence="4" type="ORF">A2664_02685</name>
</gene>
<protein>
    <recommendedName>
        <fullName evidence="3">SIS domain-containing protein</fullName>
    </recommendedName>
</protein>
<feature type="domain" description="SIS" evidence="3">
    <location>
        <begin position="14"/>
        <end position="162"/>
    </location>
</feature>
<dbReference type="EMBL" id="MHRF01000004">
    <property type="protein sequence ID" value="OHA18520.1"/>
    <property type="molecule type" value="Genomic_DNA"/>
</dbReference>
<comment type="similarity">
    <text evidence="1">Belongs to the PGI/PMI family.</text>
</comment>
<evidence type="ECO:0000313" key="4">
    <source>
        <dbReference type="EMBL" id="OHA18520.1"/>
    </source>
</evidence>
<evidence type="ECO:0000313" key="5">
    <source>
        <dbReference type="Proteomes" id="UP000178873"/>
    </source>
</evidence>
<dbReference type="GO" id="GO:1901135">
    <property type="term" value="P:carbohydrate derivative metabolic process"/>
    <property type="evidence" value="ECO:0007669"/>
    <property type="project" value="InterPro"/>
</dbReference>
<dbReference type="STRING" id="1802301.A2664_02685"/>
<evidence type="ECO:0000256" key="2">
    <source>
        <dbReference type="ARBA" id="ARBA00023235"/>
    </source>
</evidence>
<dbReference type="GO" id="GO:0004347">
    <property type="term" value="F:glucose-6-phosphate isomerase activity"/>
    <property type="evidence" value="ECO:0007669"/>
    <property type="project" value="InterPro"/>
</dbReference>
<dbReference type="InterPro" id="IPR001347">
    <property type="entry name" value="SIS_dom"/>
</dbReference>
<dbReference type="CDD" id="cd05637">
    <property type="entry name" value="SIS_PGI_PMI_2"/>
    <property type="match status" value="1"/>
</dbReference>
<organism evidence="4 5">
    <name type="scientific">Candidatus Taylorbacteria bacterium RIFCSPHIGHO2_01_FULL_46_22b</name>
    <dbReference type="NCBI Taxonomy" id="1802301"/>
    <lineage>
        <taxon>Bacteria</taxon>
        <taxon>Candidatus Tayloriibacteriota</taxon>
    </lineage>
</organism>
<dbReference type="GO" id="GO:0004476">
    <property type="term" value="F:mannose-6-phosphate isomerase activity"/>
    <property type="evidence" value="ECO:0007669"/>
    <property type="project" value="InterPro"/>
</dbReference>
<reference evidence="4 5" key="1">
    <citation type="journal article" date="2016" name="Nat. Commun.">
        <title>Thousands of microbial genomes shed light on interconnected biogeochemical processes in an aquifer system.</title>
        <authorList>
            <person name="Anantharaman K."/>
            <person name="Brown C.T."/>
            <person name="Hug L.A."/>
            <person name="Sharon I."/>
            <person name="Castelle C.J."/>
            <person name="Probst A.J."/>
            <person name="Thomas B.C."/>
            <person name="Singh A."/>
            <person name="Wilkins M.J."/>
            <person name="Karaoz U."/>
            <person name="Brodie E.L."/>
            <person name="Williams K.H."/>
            <person name="Hubbard S.S."/>
            <person name="Banfield J.F."/>
        </authorList>
    </citation>
    <scope>NUCLEOTIDE SEQUENCE [LARGE SCALE GENOMIC DNA]</scope>
</reference>
<name>A0A1G2M3P3_9BACT</name>
<comment type="caution">
    <text evidence="4">The sequence shown here is derived from an EMBL/GenBank/DDBJ whole genome shotgun (WGS) entry which is preliminary data.</text>
</comment>
<dbReference type="Gene3D" id="3.40.50.10490">
    <property type="entry name" value="Glucose-6-phosphate isomerase like protein, domain 1"/>
    <property type="match status" value="2"/>
</dbReference>
<evidence type="ECO:0000259" key="3">
    <source>
        <dbReference type="PROSITE" id="PS51464"/>
    </source>
</evidence>
<dbReference type="GO" id="GO:0097367">
    <property type="term" value="F:carbohydrate derivative binding"/>
    <property type="evidence" value="ECO:0007669"/>
    <property type="project" value="InterPro"/>
</dbReference>
<dbReference type="Proteomes" id="UP000178873">
    <property type="component" value="Unassembled WGS sequence"/>
</dbReference>
<proteinExistence type="inferred from homology"/>
<accession>A0A1G2M3P3</accession>
<dbReference type="SUPFAM" id="SSF53697">
    <property type="entry name" value="SIS domain"/>
    <property type="match status" value="1"/>
</dbReference>